<keyword evidence="3" id="KW-1185">Reference proteome</keyword>
<organism evidence="2 3">
    <name type="scientific">Beutenbergia cavernae (strain ATCC BAA-8 / DSM 12333 / CCUG 43141 / JCM 11478 / NBRC 16432 / NCIMB 13614 / HKI 0122)</name>
    <dbReference type="NCBI Taxonomy" id="471853"/>
    <lineage>
        <taxon>Bacteria</taxon>
        <taxon>Bacillati</taxon>
        <taxon>Actinomycetota</taxon>
        <taxon>Actinomycetes</taxon>
        <taxon>Micrococcales</taxon>
        <taxon>Beutenbergiaceae</taxon>
        <taxon>Beutenbergia</taxon>
    </lineage>
</organism>
<dbReference type="EMBL" id="CP001618">
    <property type="protein sequence ID" value="ACQ79224.1"/>
    <property type="molecule type" value="Genomic_DNA"/>
</dbReference>
<evidence type="ECO:0000313" key="2">
    <source>
        <dbReference type="EMBL" id="ACQ79224.1"/>
    </source>
</evidence>
<dbReference type="Proteomes" id="UP000007962">
    <property type="component" value="Chromosome"/>
</dbReference>
<dbReference type="InterPro" id="IPR051531">
    <property type="entry name" value="N-acetyltransferase"/>
</dbReference>
<dbReference type="STRING" id="471853.Bcav_0963"/>
<dbReference type="InterPro" id="IPR016181">
    <property type="entry name" value="Acyl_CoA_acyltransferase"/>
</dbReference>
<dbReference type="AlphaFoldDB" id="C5C038"/>
<dbReference type="eggNOG" id="COG1670">
    <property type="taxonomic scope" value="Bacteria"/>
</dbReference>
<feature type="domain" description="N-acetyltransferase" evidence="1">
    <location>
        <begin position="15"/>
        <end position="174"/>
    </location>
</feature>
<dbReference type="SUPFAM" id="SSF55729">
    <property type="entry name" value="Acyl-CoA N-acyltransferases (Nat)"/>
    <property type="match status" value="1"/>
</dbReference>
<dbReference type="PANTHER" id="PTHR43792:SF1">
    <property type="entry name" value="N-ACETYLTRANSFERASE DOMAIN-CONTAINING PROTEIN"/>
    <property type="match status" value="1"/>
</dbReference>
<name>C5C038_BEUC1</name>
<evidence type="ECO:0000259" key="1">
    <source>
        <dbReference type="Pfam" id="PF13302"/>
    </source>
</evidence>
<dbReference type="Pfam" id="PF13302">
    <property type="entry name" value="Acetyltransf_3"/>
    <property type="match status" value="1"/>
</dbReference>
<gene>
    <name evidence="2" type="ordered locus">Bcav_0963</name>
</gene>
<dbReference type="Gene3D" id="3.40.630.30">
    <property type="match status" value="1"/>
</dbReference>
<dbReference type="HOGENOM" id="CLU_013985_3_1_11"/>
<dbReference type="InterPro" id="IPR000182">
    <property type="entry name" value="GNAT_dom"/>
</dbReference>
<keyword evidence="2" id="KW-0808">Transferase</keyword>
<dbReference type="RefSeq" id="WP_012726004.1">
    <property type="nucleotide sequence ID" value="NC_012669.1"/>
</dbReference>
<accession>C5C038</accession>
<dbReference type="PANTHER" id="PTHR43792">
    <property type="entry name" value="GNAT FAMILY, PUTATIVE (AFU_ORTHOLOGUE AFUA_3G00765)-RELATED-RELATED"/>
    <property type="match status" value="1"/>
</dbReference>
<sequence>MSDGGWQRVDAGDGVLLRRVRAADAPGVLAVHGDPRVYALDPHETHRDLAHSRRFLEPMLRHWARHGFGYWAVLVPLDWWPDGVPGTRAEEAPDDGTRVHAGLGGLQHYLMAGEQVLNVYVRFAPATQGRGLARRVINTAVRMAPTVAPGLDLVVRTRPANAATRRVAERAGFVDEGLEPGTTDMALLRLSAPVVDPAG</sequence>
<proteinExistence type="predicted"/>
<protein>
    <submittedName>
        <fullName evidence="2">Acetyltransferase</fullName>
    </submittedName>
</protein>
<reference evidence="2 3" key="1">
    <citation type="journal article" date="2009" name="Stand. Genomic Sci.">
        <title>Complete genome sequence of Beutenbergia cavernae type strain (HKI 0122).</title>
        <authorList>
            <person name="Land M."/>
            <person name="Pukall R."/>
            <person name="Abt B."/>
            <person name="Goker M."/>
            <person name="Rohde M."/>
            <person name="Glavina Del Rio T."/>
            <person name="Tice H."/>
            <person name="Copeland A."/>
            <person name="Cheng J.F."/>
            <person name="Lucas S."/>
            <person name="Chen F."/>
            <person name="Nolan M."/>
            <person name="Bruce D."/>
            <person name="Goodwin L."/>
            <person name="Pitluck S."/>
            <person name="Ivanova N."/>
            <person name="Mavromatis K."/>
            <person name="Ovchinnikova G."/>
            <person name="Pati A."/>
            <person name="Chen A."/>
            <person name="Palaniappan K."/>
            <person name="Hauser L."/>
            <person name="Chang Y.J."/>
            <person name="Jefferies C.C."/>
            <person name="Saunders E."/>
            <person name="Brettin T."/>
            <person name="Detter J.C."/>
            <person name="Han C."/>
            <person name="Chain P."/>
            <person name="Bristow J."/>
            <person name="Eisen J.A."/>
            <person name="Markowitz V."/>
            <person name="Hugenholtz P."/>
            <person name="Kyrpides N.C."/>
            <person name="Klenk H.P."/>
            <person name="Lapidus A."/>
        </authorList>
    </citation>
    <scope>NUCLEOTIDE SEQUENCE [LARGE SCALE GENOMIC DNA]</scope>
    <source>
        <strain evidence="3">ATCC BAA-8 / DSM 12333 / NBRC 16432</strain>
    </source>
</reference>
<dbReference type="KEGG" id="bcv:Bcav_0963"/>
<dbReference type="GO" id="GO:0016747">
    <property type="term" value="F:acyltransferase activity, transferring groups other than amino-acyl groups"/>
    <property type="evidence" value="ECO:0007669"/>
    <property type="project" value="InterPro"/>
</dbReference>
<evidence type="ECO:0000313" key="3">
    <source>
        <dbReference type="Proteomes" id="UP000007962"/>
    </source>
</evidence>